<organism evidence="2 3">
    <name type="scientific">Deinococcus arboris</name>
    <dbReference type="NCBI Taxonomy" id="2682977"/>
    <lineage>
        <taxon>Bacteria</taxon>
        <taxon>Thermotogati</taxon>
        <taxon>Deinococcota</taxon>
        <taxon>Deinococci</taxon>
        <taxon>Deinococcales</taxon>
        <taxon>Deinococcaceae</taxon>
        <taxon>Deinococcus</taxon>
    </lineage>
</organism>
<dbReference type="InterPro" id="IPR029052">
    <property type="entry name" value="Metallo-depent_PP-like"/>
</dbReference>
<dbReference type="AlphaFoldDB" id="A0A7C9M2K4"/>
<dbReference type="EMBL" id="WQLB01000016">
    <property type="protein sequence ID" value="MVN87622.1"/>
    <property type="molecule type" value="Genomic_DNA"/>
</dbReference>
<keyword evidence="3" id="KW-1185">Reference proteome</keyword>
<proteinExistence type="predicted"/>
<protein>
    <recommendedName>
        <fullName evidence="1">Calcineurin-like phosphoesterase domain-containing protein</fullName>
    </recommendedName>
</protein>
<dbReference type="Pfam" id="PF00149">
    <property type="entry name" value="Metallophos"/>
    <property type="match status" value="1"/>
</dbReference>
<dbReference type="RefSeq" id="WP_157459675.1">
    <property type="nucleotide sequence ID" value="NZ_WQLB01000016.1"/>
</dbReference>
<evidence type="ECO:0000259" key="1">
    <source>
        <dbReference type="Pfam" id="PF00149"/>
    </source>
</evidence>
<dbReference type="SUPFAM" id="SSF56300">
    <property type="entry name" value="Metallo-dependent phosphatases"/>
    <property type="match status" value="1"/>
</dbReference>
<accession>A0A7C9M2K4</accession>
<evidence type="ECO:0000313" key="2">
    <source>
        <dbReference type="EMBL" id="MVN87622.1"/>
    </source>
</evidence>
<gene>
    <name evidence="2" type="ORF">GO986_12680</name>
</gene>
<dbReference type="Gene3D" id="3.60.21.10">
    <property type="match status" value="1"/>
</dbReference>
<reference evidence="2 3" key="1">
    <citation type="submission" date="2019-12" db="EMBL/GenBank/DDBJ databases">
        <title>Deinococcus sp. HMF7620 Genome sequencing and assembly.</title>
        <authorList>
            <person name="Kang H."/>
            <person name="Kim H."/>
            <person name="Joh K."/>
        </authorList>
    </citation>
    <scope>NUCLEOTIDE SEQUENCE [LARGE SCALE GENOMIC DNA]</scope>
    <source>
        <strain evidence="2 3">HMF7620</strain>
    </source>
</reference>
<sequence>MVPDLHGHLPRLQTALNTAREIPGVSLVFLGDLIDDAPHRRLARRDDRSAGAPDDSREVLRQVRALHAAGQATVLLGNHEVMAIGAVLDGHEGFLNIWWRHGGREAAAGYGWRLRDTAGPLPDDLRWLREHGRLWCSVGPPGQQVLAAHATRPNPLRIERGLTLAEFLTPNAQEDPVVWFPLGLEDGCEVQWPLPEGHQASVHGHMEWRQLRTLQGPDHKPAYQLDLEPAIRKLGMLHVNVDGKLTKLLRSVL</sequence>
<dbReference type="InterPro" id="IPR004843">
    <property type="entry name" value="Calcineurin-like_PHP"/>
</dbReference>
<evidence type="ECO:0000313" key="3">
    <source>
        <dbReference type="Proteomes" id="UP000483286"/>
    </source>
</evidence>
<dbReference type="GO" id="GO:0016787">
    <property type="term" value="F:hydrolase activity"/>
    <property type="evidence" value="ECO:0007669"/>
    <property type="project" value="InterPro"/>
</dbReference>
<comment type="caution">
    <text evidence="2">The sequence shown here is derived from an EMBL/GenBank/DDBJ whole genome shotgun (WGS) entry which is preliminary data.</text>
</comment>
<feature type="domain" description="Calcineurin-like phosphoesterase" evidence="1">
    <location>
        <begin position="4"/>
        <end position="103"/>
    </location>
</feature>
<name>A0A7C9M2K4_9DEIO</name>
<dbReference type="Proteomes" id="UP000483286">
    <property type="component" value="Unassembled WGS sequence"/>
</dbReference>